<dbReference type="InterPro" id="IPR001138">
    <property type="entry name" value="Zn2Cys6_DnaBD"/>
</dbReference>
<keyword evidence="9" id="KW-1185">Reference proteome</keyword>
<evidence type="ECO:0000256" key="1">
    <source>
        <dbReference type="ARBA" id="ARBA00004123"/>
    </source>
</evidence>
<feature type="region of interest" description="Disordered" evidence="6">
    <location>
        <begin position="303"/>
        <end position="328"/>
    </location>
</feature>
<dbReference type="PROSITE" id="PS00463">
    <property type="entry name" value="ZN2_CY6_FUNGAL_1"/>
    <property type="match status" value="1"/>
</dbReference>
<dbReference type="VEuPathDB" id="FungiDB:SeMB42_g01051"/>
<dbReference type="Proteomes" id="UP000317494">
    <property type="component" value="Unassembled WGS sequence"/>
</dbReference>
<dbReference type="Gene3D" id="4.10.240.10">
    <property type="entry name" value="Zn(2)-C6 fungal-type DNA-binding domain"/>
    <property type="match status" value="1"/>
</dbReference>
<organism evidence="8 9">
    <name type="scientific">Synchytrium endobioticum</name>
    <dbReference type="NCBI Taxonomy" id="286115"/>
    <lineage>
        <taxon>Eukaryota</taxon>
        <taxon>Fungi</taxon>
        <taxon>Fungi incertae sedis</taxon>
        <taxon>Chytridiomycota</taxon>
        <taxon>Chytridiomycota incertae sedis</taxon>
        <taxon>Chytridiomycetes</taxon>
        <taxon>Synchytriales</taxon>
        <taxon>Synchytriaceae</taxon>
        <taxon>Synchytrium</taxon>
    </lineage>
</organism>
<dbReference type="InterPro" id="IPR036864">
    <property type="entry name" value="Zn2-C6_fun-type_DNA-bd_sf"/>
</dbReference>
<dbReference type="Pfam" id="PF00172">
    <property type="entry name" value="Zn_clus"/>
    <property type="match status" value="1"/>
</dbReference>
<evidence type="ECO:0000259" key="7">
    <source>
        <dbReference type="PROSITE" id="PS50048"/>
    </source>
</evidence>
<dbReference type="GO" id="GO:0043565">
    <property type="term" value="F:sequence-specific DNA binding"/>
    <property type="evidence" value="ECO:0007669"/>
    <property type="project" value="TreeGrafter"/>
</dbReference>
<feature type="domain" description="Zn(2)-C6 fungal-type" evidence="7">
    <location>
        <begin position="267"/>
        <end position="298"/>
    </location>
</feature>
<dbReference type="GO" id="GO:0000981">
    <property type="term" value="F:DNA-binding transcription factor activity, RNA polymerase II-specific"/>
    <property type="evidence" value="ECO:0007669"/>
    <property type="project" value="InterPro"/>
</dbReference>
<protein>
    <recommendedName>
        <fullName evidence="7">Zn(2)-C6 fungal-type domain-containing protein</fullName>
    </recommendedName>
</protein>
<evidence type="ECO:0000313" key="8">
    <source>
        <dbReference type="EMBL" id="TPX53014.1"/>
    </source>
</evidence>
<feature type="compositionally biased region" description="Polar residues" evidence="6">
    <location>
        <begin position="119"/>
        <end position="133"/>
    </location>
</feature>
<reference evidence="8 9" key="1">
    <citation type="journal article" date="2019" name="Sci. Rep.">
        <title>Comparative genomics of chytrid fungi reveal insights into the obligate biotrophic and pathogenic lifestyle of Synchytrium endobioticum.</title>
        <authorList>
            <person name="van de Vossenberg B.T.L.H."/>
            <person name="Warris S."/>
            <person name="Nguyen H.D.T."/>
            <person name="van Gent-Pelzer M.P.E."/>
            <person name="Joly D.L."/>
            <person name="van de Geest H.C."/>
            <person name="Bonants P.J.M."/>
            <person name="Smith D.S."/>
            <person name="Levesque C.A."/>
            <person name="van der Lee T.A.J."/>
        </authorList>
    </citation>
    <scope>NUCLEOTIDE SEQUENCE [LARGE SCALE GENOMIC DNA]</scope>
    <source>
        <strain evidence="8 9">MB42</strain>
    </source>
</reference>
<sequence length="328" mass="35282">MDLRSLLNHHDCGSSSSPCSSSSSDECGSGTSDGSRNETTSAQQYEQRRERQIPPQTHVTMIISPHPYTLPPLFHPTDYRHPNITPPFPAAGGTFPYNPFIHPRPISGMYATSTFDSGNVASPGAASSRTSARQYDSYTSGSSSSQPTSAPARCTASYSAEKSSETPLYATSYSRTRYEYAATAHSQVCAQSNSGSPPSCLNGGSIYSDLYPHMEGDHIQPCLHPQAMNRTHDPAAYVSRIGTGLYGTVDSAILPSASAKRPRTIQACNHCRLKKLRCDGLLPCASCIKAERLALCVYAPESRARRGRKPSPPLTNDAPPITKHGSPQ</sequence>
<feature type="compositionally biased region" description="Basic and acidic residues" evidence="6">
    <location>
        <begin position="1"/>
        <end position="12"/>
    </location>
</feature>
<dbReference type="GO" id="GO:0005634">
    <property type="term" value="C:nucleus"/>
    <property type="evidence" value="ECO:0007669"/>
    <property type="project" value="UniProtKB-SubCell"/>
</dbReference>
<dbReference type="CDD" id="cd00067">
    <property type="entry name" value="GAL4"/>
    <property type="match status" value="1"/>
</dbReference>
<evidence type="ECO:0000256" key="4">
    <source>
        <dbReference type="ARBA" id="ARBA00023163"/>
    </source>
</evidence>
<dbReference type="PANTHER" id="PTHR47540:SF2">
    <property type="entry name" value="ZN(II)2CYS6 TRANSCRIPTION FACTOR (EUROFUNG)"/>
    <property type="match status" value="1"/>
</dbReference>
<comment type="caution">
    <text evidence="8">The sequence shown here is derived from an EMBL/GenBank/DDBJ whole genome shotgun (WGS) entry which is preliminary data.</text>
</comment>
<evidence type="ECO:0000256" key="6">
    <source>
        <dbReference type="SAM" id="MobiDB-lite"/>
    </source>
</evidence>
<accession>A0A507DMW4</accession>
<keyword evidence="2" id="KW-0805">Transcription regulation</keyword>
<name>A0A507DMW4_9FUNG</name>
<gene>
    <name evidence="8" type="ORF">SeMB42_g01051</name>
</gene>
<keyword evidence="3" id="KW-0238">DNA-binding</keyword>
<dbReference type="PROSITE" id="PS50048">
    <property type="entry name" value="ZN2_CY6_FUNGAL_2"/>
    <property type="match status" value="1"/>
</dbReference>
<dbReference type="GO" id="GO:0045944">
    <property type="term" value="P:positive regulation of transcription by RNA polymerase II"/>
    <property type="evidence" value="ECO:0007669"/>
    <property type="project" value="TreeGrafter"/>
</dbReference>
<dbReference type="SUPFAM" id="SSF57701">
    <property type="entry name" value="Zn2/Cys6 DNA-binding domain"/>
    <property type="match status" value="1"/>
</dbReference>
<dbReference type="SMART" id="SM00066">
    <property type="entry name" value="GAL4"/>
    <property type="match status" value="1"/>
</dbReference>
<dbReference type="PANTHER" id="PTHR47540">
    <property type="entry name" value="THIAMINE REPRESSIBLE GENES REGULATORY PROTEIN THI5"/>
    <property type="match status" value="1"/>
</dbReference>
<comment type="subcellular location">
    <subcellularLocation>
        <location evidence="1">Nucleus</location>
    </subcellularLocation>
</comment>
<dbReference type="GO" id="GO:0008270">
    <property type="term" value="F:zinc ion binding"/>
    <property type="evidence" value="ECO:0007669"/>
    <property type="project" value="InterPro"/>
</dbReference>
<dbReference type="AlphaFoldDB" id="A0A507DMW4"/>
<keyword evidence="5" id="KW-0539">Nucleus</keyword>
<dbReference type="InterPro" id="IPR051711">
    <property type="entry name" value="Stress_Response_Reg"/>
</dbReference>
<dbReference type="EMBL" id="QEAN01000024">
    <property type="protein sequence ID" value="TPX53014.1"/>
    <property type="molecule type" value="Genomic_DNA"/>
</dbReference>
<keyword evidence="4" id="KW-0804">Transcription</keyword>
<evidence type="ECO:0000313" key="9">
    <source>
        <dbReference type="Proteomes" id="UP000317494"/>
    </source>
</evidence>
<evidence type="ECO:0000256" key="3">
    <source>
        <dbReference type="ARBA" id="ARBA00023125"/>
    </source>
</evidence>
<feature type="compositionally biased region" description="Low complexity" evidence="6">
    <location>
        <begin position="134"/>
        <end position="152"/>
    </location>
</feature>
<proteinExistence type="predicted"/>
<feature type="region of interest" description="Disordered" evidence="6">
    <location>
        <begin position="1"/>
        <end position="56"/>
    </location>
</feature>
<evidence type="ECO:0000256" key="2">
    <source>
        <dbReference type="ARBA" id="ARBA00023015"/>
    </source>
</evidence>
<feature type="compositionally biased region" description="Low complexity" evidence="6">
    <location>
        <begin position="13"/>
        <end position="34"/>
    </location>
</feature>
<evidence type="ECO:0000256" key="5">
    <source>
        <dbReference type="ARBA" id="ARBA00023242"/>
    </source>
</evidence>
<feature type="region of interest" description="Disordered" evidence="6">
    <location>
        <begin position="119"/>
        <end position="157"/>
    </location>
</feature>